<dbReference type="SUPFAM" id="SSF55961">
    <property type="entry name" value="Bet v1-like"/>
    <property type="match status" value="1"/>
</dbReference>
<name>A0ABN9W7A5_9DINO</name>
<feature type="non-terminal residue" evidence="2">
    <location>
        <position position="1"/>
    </location>
</feature>
<dbReference type="EMBL" id="CAUYUJ010018157">
    <property type="protein sequence ID" value="CAK0881131.1"/>
    <property type="molecule type" value="Genomic_DNA"/>
</dbReference>
<reference evidence="2" key="1">
    <citation type="submission" date="2023-10" db="EMBL/GenBank/DDBJ databases">
        <authorList>
            <person name="Chen Y."/>
            <person name="Shah S."/>
            <person name="Dougan E. K."/>
            <person name="Thang M."/>
            <person name="Chan C."/>
        </authorList>
    </citation>
    <scope>NUCLEOTIDE SEQUENCE [LARGE SCALE GENOMIC DNA]</scope>
</reference>
<keyword evidence="3" id="KW-1185">Reference proteome</keyword>
<dbReference type="InterPro" id="IPR002913">
    <property type="entry name" value="START_lipid-bd_dom"/>
</dbReference>
<evidence type="ECO:0000259" key="1">
    <source>
        <dbReference type="PROSITE" id="PS50848"/>
    </source>
</evidence>
<dbReference type="Gene3D" id="3.30.530.20">
    <property type="match status" value="1"/>
</dbReference>
<comment type="caution">
    <text evidence="2">The sequence shown here is derived from an EMBL/GenBank/DDBJ whole genome shotgun (WGS) entry which is preliminary data.</text>
</comment>
<dbReference type="PANTHER" id="PTHR19308:SF14">
    <property type="entry name" value="START DOMAIN-CONTAINING PROTEIN"/>
    <property type="match status" value="1"/>
</dbReference>
<dbReference type="Pfam" id="PF01852">
    <property type="entry name" value="START"/>
    <property type="match status" value="1"/>
</dbReference>
<dbReference type="PANTHER" id="PTHR19308">
    <property type="entry name" value="PHOSPHATIDYLCHOLINE TRANSFER PROTEIN"/>
    <property type="match status" value="1"/>
</dbReference>
<organism evidence="2 3">
    <name type="scientific">Prorocentrum cordatum</name>
    <dbReference type="NCBI Taxonomy" id="2364126"/>
    <lineage>
        <taxon>Eukaryota</taxon>
        <taxon>Sar</taxon>
        <taxon>Alveolata</taxon>
        <taxon>Dinophyceae</taxon>
        <taxon>Prorocentrales</taxon>
        <taxon>Prorocentraceae</taxon>
        <taxon>Prorocentrum</taxon>
    </lineage>
</organism>
<protein>
    <recommendedName>
        <fullName evidence="1">START domain-containing protein</fullName>
    </recommendedName>
</protein>
<feature type="domain" description="START" evidence="1">
    <location>
        <begin position="23"/>
        <end position="196"/>
    </location>
</feature>
<proteinExistence type="predicted"/>
<dbReference type="InterPro" id="IPR023393">
    <property type="entry name" value="START-like_dom_sf"/>
</dbReference>
<evidence type="ECO:0000313" key="3">
    <source>
        <dbReference type="Proteomes" id="UP001189429"/>
    </source>
</evidence>
<dbReference type="PROSITE" id="PS50848">
    <property type="entry name" value="START"/>
    <property type="match status" value="1"/>
</dbReference>
<sequence length="201" mass="22615">ERSQLWFCHSGDCPFVIGCMRCLLDDVPIDDVVQAIQDPEHRPRWDSESFKTFELVRPHDLSDPTREDAIFTVMPAPRPVRDREILQNRWQVALPGGGGGQALIMQSFEDNELRAPDAQRVRAFTHLSGYILRPLQASGSQVSPSRPSSLEVVVISQCDLGGALPGWFQNLARRLAKRRAVNWAHKLGDHCRSLRREAAAP</sequence>
<accession>A0ABN9W7A5</accession>
<evidence type="ECO:0000313" key="2">
    <source>
        <dbReference type="EMBL" id="CAK0881131.1"/>
    </source>
</evidence>
<dbReference type="Proteomes" id="UP001189429">
    <property type="component" value="Unassembled WGS sequence"/>
</dbReference>
<dbReference type="InterPro" id="IPR051213">
    <property type="entry name" value="START_lipid_transfer"/>
</dbReference>
<gene>
    <name evidence="2" type="ORF">PCOR1329_LOCUS64068</name>
</gene>